<evidence type="ECO:0000256" key="9">
    <source>
        <dbReference type="SAM" id="Phobius"/>
    </source>
</evidence>
<sequence>MESSFPHLSTLVSSEPTKPAPKVLAMAEHRKQLHRTDNMKYFFHENGPSTSKVVTVATLLPIGGTLLLLSGMSFIGSLIGLAMAAPIFLTFSPVLVPAALLIAGSVAGFLTSGAFGITGLSSLSWIGNFVRGYMYQQLQNKSQDP</sequence>
<dbReference type="PANTHER" id="PTHR33203:SF44">
    <property type="entry name" value="OLEOSIN 20.3 KDA"/>
    <property type="match status" value="1"/>
</dbReference>
<comment type="similarity">
    <text evidence="4">Belongs to the oleosin family.</text>
</comment>
<keyword evidence="5" id="KW-0551">Lipid droplet</keyword>
<keyword evidence="7 9" id="KW-1133">Transmembrane helix</keyword>
<dbReference type="EMBL" id="VEPZ02000485">
    <property type="protein sequence ID" value="KAE8724102.1"/>
    <property type="molecule type" value="Genomic_DNA"/>
</dbReference>
<dbReference type="GO" id="GO:0012511">
    <property type="term" value="C:monolayer-surrounded lipid storage body"/>
    <property type="evidence" value="ECO:0007669"/>
    <property type="project" value="InterPro"/>
</dbReference>
<dbReference type="PANTHER" id="PTHR33203">
    <property type="entry name" value="OLEOSIN"/>
    <property type="match status" value="1"/>
</dbReference>
<keyword evidence="8 9" id="KW-0472">Membrane</keyword>
<evidence type="ECO:0000256" key="8">
    <source>
        <dbReference type="ARBA" id="ARBA00023136"/>
    </source>
</evidence>
<evidence type="ECO:0000256" key="7">
    <source>
        <dbReference type="ARBA" id="ARBA00022989"/>
    </source>
</evidence>
<dbReference type="GO" id="GO:0019915">
    <property type="term" value="P:lipid storage"/>
    <property type="evidence" value="ECO:0007669"/>
    <property type="project" value="TreeGrafter"/>
</dbReference>
<evidence type="ECO:0000256" key="1">
    <source>
        <dbReference type="ARBA" id="ARBA00002582"/>
    </source>
</evidence>
<dbReference type="Proteomes" id="UP000436088">
    <property type="component" value="Unassembled WGS sequence"/>
</dbReference>
<organism evidence="10 11">
    <name type="scientific">Hibiscus syriacus</name>
    <name type="common">Rose of Sharon</name>
    <dbReference type="NCBI Taxonomy" id="106335"/>
    <lineage>
        <taxon>Eukaryota</taxon>
        <taxon>Viridiplantae</taxon>
        <taxon>Streptophyta</taxon>
        <taxon>Embryophyta</taxon>
        <taxon>Tracheophyta</taxon>
        <taxon>Spermatophyta</taxon>
        <taxon>Magnoliopsida</taxon>
        <taxon>eudicotyledons</taxon>
        <taxon>Gunneridae</taxon>
        <taxon>Pentapetalae</taxon>
        <taxon>rosids</taxon>
        <taxon>malvids</taxon>
        <taxon>Malvales</taxon>
        <taxon>Malvaceae</taxon>
        <taxon>Malvoideae</taxon>
        <taxon>Hibiscus</taxon>
    </lineage>
</organism>
<comment type="subcellular location">
    <subcellularLocation>
        <location evidence="3">Lipid droplet</location>
    </subcellularLocation>
    <subcellularLocation>
        <location evidence="2">Membrane</location>
        <topology evidence="2">Multi-pass membrane protein</topology>
    </subcellularLocation>
</comment>
<dbReference type="AlphaFoldDB" id="A0A6A3CA84"/>
<dbReference type="Pfam" id="PF01277">
    <property type="entry name" value="Oleosin"/>
    <property type="match status" value="1"/>
</dbReference>
<keyword evidence="11" id="KW-1185">Reference proteome</keyword>
<evidence type="ECO:0000256" key="4">
    <source>
        <dbReference type="ARBA" id="ARBA00010858"/>
    </source>
</evidence>
<comment type="function">
    <text evidence="1">May have a structural role to stabilize the lipid body during desiccation of the seed by preventing coalescence of the oil. Probably interacts with both lipid and phospholipid moieties of lipid bodies. May also provide recognition signals for specific lipase anchorage in lipolysis during seedling growth.</text>
</comment>
<evidence type="ECO:0000313" key="11">
    <source>
        <dbReference type="Proteomes" id="UP000436088"/>
    </source>
</evidence>
<keyword evidence="6 9" id="KW-0812">Transmembrane</keyword>
<accession>A0A6A3CA84</accession>
<dbReference type="InterPro" id="IPR000136">
    <property type="entry name" value="Oleosin"/>
</dbReference>
<evidence type="ECO:0000256" key="3">
    <source>
        <dbReference type="ARBA" id="ARBA00004502"/>
    </source>
</evidence>
<protein>
    <submittedName>
        <fullName evidence="10">Oleosin 18.2 kDa</fullName>
    </submittedName>
</protein>
<name>A0A6A3CA84_HIBSY</name>
<reference evidence="10" key="1">
    <citation type="submission" date="2019-09" db="EMBL/GenBank/DDBJ databases">
        <title>Draft genome information of white flower Hibiscus syriacus.</title>
        <authorList>
            <person name="Kim Y.-M."/>
        </authorList>
    </citation>
    <scope>NUCLEOTIDE SEQUENCE [LARGE SCALE GENOMIC DNA]</scope>
    <source>
        <strain evidence="10">YM2019G1</strain>
    </source>
</reference>
<feature type="transmembrane region" description="Helical" evidence="9">
    <location>
        <begin position="95"/>
        <end position="126"/>
    </location>
</feature>
<evidence type="ECO:0000313" key="10">
    <source>
        <dbReference type="EMBL" id="KAE8724102.1"/>
    </source>
</evidence>
<proteinExistence type="inferred from homology"/>
<dbReference type="GO" id="GO:0010344">
    <property type="term" value="P:seed oilbody biogenesis"/>
    <property type="evidence" value="ECO:0007669"/>
    <property type="project" value="TreeGrafter"/>
</dbReference>
<evidence type="ECO:0000256" key="2">
    <source>
        <dbReference type="ARBA" id="ARBA00004141"/>
    </source>
</evidence>
<dbReference type="GO" id="GO:0050826">
    <property type="term" value="P:response to freezing"/>
    <property type="evidence" value="ECO:0007669"/>
    <property type="project" value="TreeGrafter"/>
</dbReference>
<gene>
    <name evidence="10" type="ORF">F3Y22_tig00010888pilonHSYRG00003</name>
</gene>
<comment type="caution">
    <text evidence="10">The sequence shown here is derived from an EMBL/GenBank/DDBJ whole genome shotgun (WGS) entry which is preliminary data.</text>
</comment>
<dbReference type="GO" id="GO:0016020">
    <property type="term" value="C:membrane"/>
    <property type="evidence" value="ECO:0007669"/>
    <property type="project" value="UniProtKB-SubCell"/>
</dbReference>
<evidence type="ECO:0000256" key="5">
    <source>
        <dbReference type="ARBA" id="ARBA00022677"/>
    </source>
</evidence>
<evidence type="ECO:0000256" key="6">
    <source>
        <dbReference type="ARBA" id="ARBA00022692"/>
    </source>
</evidence>